<organism evidence="1">
    <name type="scientific">Cyanothece sp. (strain PCC 7425 / ATCC 29141)</name>
    <dbReference type="NCBI Taxonomy" id="395961"/>
    <lineage>
        <taxon>Bacteria</taxon>
        <taxon>Bacillati</taxon>
        <taxon>Cyanobacteriota</taxon>
        <taxon>Cyanophyceae</taxon>
        <taxon>Gomontiellales</taxon>
        <taxon>Cyanothecaceae</taxon>
        <taxon>Cyanothece</taxon>
    </lineage>
</organism>
<evidence type="ECO:0000313" key="1">
    <source>
        <dbReference type="EMBL" id="ACL42843.1"/>
    </source>
</evidence>
<dbReference type="GO" id="GO:0070573">
    <property type="term" value="F:metallodipeptidase activity"/>
    <property type="evidence" value="ECO:0007669"/>
    <property type="project" value="InterPro"/>
</dbReference>
<dbReference type="AlphaFoldDB" id="B8HT46"/>
<reference evidence="1" key="1">
    <citation type="submission" date="2009-01" db="EMBL/GenBank/DDBJ databases">
        <title>Complete sequence of chromosome Cyanothece sp. PCC 7425.</title>
        <authorList>
            <consortium name="US DOE Joint Genome Institute"/>
            <person name="Lucas S."/>
            <person name="Copeland A."/>
            <person name="Lapidus A."/>
            <person name="Glavina del Rio T."/>
            <person name="Dalin E."/>
            <person name="Tice H."/>
            <person name="Bruce D."/>
            <person name="Goodwin L."/>
            <person name="Pitluck S."/>
            <person name="Sims D."/>
            <person name="Meineke L."/>
            <person name="Brettin T."/>
            <person name="Detter J.C."/>
            <person name="Han C."/>
            <person name="Larimer F."/>
            <person name="Land M."/>
            <person name="Hauser L."/>
            <person name="Kyrpides N."/>
            <person name="Ovchinnikova G."/>
            <person name="Liberton M."/>
            <person name="Stoeckel J."/>
            <person name="Banerjee A."/>
            <person name="Singh A."/>
            <person name="Page L."/>
            <person name="Sato H."/>
            <person name="Zhao L."/>
            <person name="Sherman L."/>
            <person name="Pakrasi H."/>
            <person name="Richardson P."/>
        </authorList>
    </citation>
    <scope>NUCLEOTIDE SEQUENCE</scope>
    <source>
        <strain evidence="1">PCC 7425</strain>
    </source>
</reference>
<dbReference type="InterPro" id="IPR032466">
    <property type="entry name" value="Metal_Hydrolase"/>
</dbReference>
<dbReference type="STRING" id="395961.Cyan7425_0451"/>
<dbReference type="EMBL" id="CP001344">
    <property type="protein sequence ID" value="ACL42843.1"/>
    <property type="molecule type" value="Genomic_DNA"/>
</dbReference>
<name>B8HT46_CYAP4</name>
<dbReference type="SUPFAM" id="SSF51556">
    <property type="entry name" value="Metallo-dependent hydrolases"/>
    <property type="match status" value="1"/>
</dbReference>
<proteinExistence type="predicted"/>
<dbReference type="KEGG" id="cyn:Cyan7425_0451"/>
<dbReference type="HOGENOM" id="CLU_031404_2_1_3"/>
<protein>
    <submittedName>
        <fullName evidence="1">Peptidase M19 renal dipeptidase</fullName>
    </submittedName>
</protein>
<dbReference type="PANTHER" id="PTHR10443:SF12">
    <property type="entry name" value="DIPEPTIDASE"/>
    <property type="match status" value="1"/>
</dbReference>
<dbReference type="eggNOG" id="COG2355">
    <property type="taxonomic scope" value="Bacteria"/>
</dbReference>
<accession>B8HT46</accession>
<gene>
    <name evidence="1" type="ordered locus">Cyan7425_0451</name>
</gene>
<dbReference type="CDD" id="cd01301">
    <property type="entry name" value="rDP_like"/>
    <property type="match status" value="1"/>
</dbReference>
<dbReference type="Pfam" id="PF01244">
    <property type="entry name" value="Peptidase_M19"/>
    <property type="match status" value="1"/>
</dbReference>
<sequence length="397" mass="43712">MRRRRQIGKVLRLGLLLALSLVSLVVILIFSVGPSFVAKRFNPVNHLAVQSLGSTSQALHRSLTIVDLHADSLLWGRDLSTLETYGHVDVPRLIQGNVALQTFAVVTKVPTPLLLEGNSDRSDNITKLAILQRWPILSWFSLKERALYQARQLHAVERKASGTFRIIKTKQDLNQYLEQRQQNQHITAGLLGLEGTHALEGQLDNVNRLYEAGFRLIGLAHFFDNEVGGSAHGIERGGLTPFGRAVLKRMEELNLIVDLAHASAKTLDDVLQVTTRPVLVSHTGVQGTCDNARNLSDRQLQQIARTGGVIGVGFWKTAVCGEDVQAIVRAIRYGVNLVGVNHIALGSDFDGAVRVPFDVSHLEQITNGLQQEGFSESEIEKIMGLNVIHLLQQVLPA</sequence>
<dbReference type="OrthoDB" id="9804920at2"/>
<dbReference type="PANTHER" id="PTHR10443">
    <property type="entry name" value="MICROSOMAL DIPEPTIDASE"/>
    <property type="match status" value="1"/>
</dbReference>
<dbReference type="GO" id="GO:0006508">
    <property type="term" value="P:proteolysis"/>
    <property type="evidence" value="ECO:0007669"/>
    <property type="project" value="InterPro"/>
</dbReference>
<dbReference type="InterPro" id="IPR008257">
    <property type="entry name" value="Pept_M19"/>
</dbReference>
<dbReference type="Gene3D" id="3.20.20.140">
    <property type="entry name" value="Metal-dependent hydrolases"/>
    <property type="match status" value="1"/>
</dbReference>
<dbReference type="PROSITE" id="PS51365">
    <property type="entry name" value="RENAL_DIPEPTIDASE_2"/>
    <property type="match status" value="1"/>
</dbReference>